<dbReference type="Gene3D" id="3.90.226.10">
    <property type="entry name" value="2-enoyl-CoA Hydratase, Chain A, domain 1"/>
    <property type="match status" value="1"/>
</dbReference>
<reference evidence="2" key="1">
    <citation type="submission" date="2013-08" db="EMBL/GenBank/DDBJ databases">
        <authorList>
            <person name="Mendez C."/>
            <person name="Richter M."/>
            <person name="Ferrer M."/>
            <person name="Sanchez J."/>
        </authorList>
    </citation>
    <scope>NUCLEOTIDE SEQUENCE</scope>
</reference>
<accession>T0ZLY4</accession>
<evidence type="ECO:0000313" key="2">
    <source>
        <dbReference type="EMBL" id="EQD49356.1"/>
    </source>
</evidence>
<sequence>DSTQDAILAIESMLDYLPDSTDELPHRSVPDDDPERTSLRLLEAIPASSTGSYDVRSIIKEILDQNEFYELRNFWAPHLVTGLGRIDGRVIGVLANQPMIMAGTLDIPSAQKGARFVRFCDAFNIPLLTIVDTPGFLPGKDVEWRGMIRHGAELAFAYASCTTPRICLITRKAYGGAYIVMDSKGMGNDLTLAWPSAEIAVMGSLGAVQILYRRVSTEEQL</sequence>
<dbReference type="AlphaFoldDB" id="T0ZLY4"/>
<evidence type="ECO:0000259" key="1">
    <source>
        <dbReference type="PROSITE" id="PS50989"/>
    </source>
</evidence>
<feature type="non-terminal residue" evidence="2">
    <location>
        <position position="221"/>
    </location>
</feature>
<dbReference type="InterPro" id="IPR034733">
    <property type="entry name" value="AcCoA_carboxyl_beta"/>
</dbReference>
<dbReference type="PANTHER" id="PTHR43842">
    <property type="entry name" value="PROPIONYL-COA CARBOXYLASE BETA CHAIN"/>
    <property type="match status" value="1"/>
</dbReference>
<dbReference type="Pfam" id="PF01039">
    <property type="entry name" value="Carboxyl_trans"/>
    <property type="match status" value="1"/>
</dbReference>
<feature type="non-terminal residue" evidence="2">
    <location>
        <position position="1"/>
    </location>
</feature>
<dbReference type="SUPFAM" id="SSF52096">
    <property type="entry name" value="ClpP/crotonase"/>
    <property type="match status" value="1"/>
</dbReference>
<dbReference type="EMBL" id="AUZY01007613">
    <property type="protein sequence ID" value="EQD49356.1"/>
    <property type="molecule type" value="Genomic_DNA"/>
</dbReference>
<dbReference type="PANTHER" id="PTHR43842:SF2">
    <property type="entry name" value="PROPIONYL-COA CARBOXYLASE BETA CHAIN, MITOCHONDRIAL"/>
    <property type="match status" value="1"/>
</dbReference>
<name>T0ZLY4_9ZZZZ</name>
<reference evidence="2" key="2">
    <citation type="journal article" date="2014" name="ISME J.">
        <title>Microbial stratification in low pH oxic and suboxic macroscopic growths along an acid mine drainage.</title>
        <authorList>
            <person name="Mendez-Garcia C."/>
            <person name="Mesa V."/>
            <person name="Sprenger R.R."/>
            <person name="Richter M."/>
            <person name="Diez M.S."/>
            <person name="Solano J."/>
            <person name="Bargiela R."/>
            <person name="Golyshina O.V."/>
            <person name="Manteca A."/>
            <person name="Ramos J.L."/>
            <person name="Gallego J.R."/>
            <person name="Llorente I."/>
            <person name="Martins Dos Santos V.A."/>
            <person name="Jensen O.N."/>
            <person name="Pelaez A.I."/>
            <person name="Sanchez J."/>
            <person name="Ferrer M."/>
        </authorList>
    </citation>
    <scope>NUCLEOTIDE SEQUENCE</scope>
</reference>
<dbReference type="GO" id="GO:0004658">
    <property type="term" value="F:propionyl-CoA carboxylase activity"/>
    <property type="evidence" value="ECO:0007669"/>
    <property type="project" value="TreeGrafter"/>
</dbReference>
<proteinExistence type="predicted"/>
<dbReference type="InterPro" id="IPR051047">
    <property type="entry name" value="AccD/PCCB"/>
</dbReference>
<dbReference type="GO" id="GO:0009317">
    <property type="term" value="C:acetyl-CoA carboxylase complex"/>
    <property type="evidence" value="ECO:0007669"/>
    <property type="project" value="TreeGrafter"/>
</dbReference>
<comment type="caution">
    <text evidence="2">The sequence shown here is derived from an EMBL/GenBank/DDBJ whole genome shotgun (WGS) entry which is preliminary data.</text>
</comment>
<feature type="domain" description="CoA carboxyltransferase C-terminal" evidence="1">
    <location>
        <begin position="37"/>
        <end position="221"/>
    </location>
</feature>
<dbReference type="InterPro" id="IPR029045">
    <property type="entry name" value="ClpP/crotonase-like_dom_sf"/>
</dbReference>
<organism evidence="2">
    <name type="scientific">mine drainage metagenome</name>
    <dbReference type="NCBI Taxonomy" id="410659"/>
    <lineage>
        <taxon>unclassified sequences</taxon>
        <taxon>metagenomes</taxon>
        <taxon>ecological metagenomes</taxon>
    </lineage>
</organism>
<dbReference type="InterPro" id="IPR011763">
    <property type="entry name" value="COA_CT_C"/>
</dbReference>
<dbReference type="PROSITE" id="PS50989">
    <property type="entry name" value="COA_CT_CTER"/>
    <property type="match status" value="1"/>
</dbReference>
<protein>
    <submittedName>
        <fullName evidence="2">Propionyl-CoA carboxylase beta subunit</fullName>
    </submittedName>
</protein>
<gene>
    <name evidence="2" type="ORF">B1B_11678</name>
</gene>